<sequence length="186" mass="21046">MTRTPSRRKATSAHLEGLGSSLMHTVRVWQVAPVHTEWTAVLPVRAGREEEARRLVTEALARNPDMGGGPPRNAIGLFEPGPGRRGPRFHSGDSAPRLSAALYLEFMPAGPDMVYAQYELAHRILESSAPLLEDARWYAILTQCEDILDCWELVAGRLRYERHLTEEEQARELLQQLEPSLRRRLD</sequence>
<name>A0A511T785_MYXFU</name>
<reference evidence="2 3" key="1">
    <citation type="submission" date="2016-10" db="EMBL/GenBank/DDBJ databases">
        <authorList>
            <person name="Varghese N."/>
            <person name="Submissions S."/>
        </authorList>
    </citation>
    <scope>NUCLEOTIDE SEQUENCE [LARGE SCALE GENOMIC DNA]</scope>
    <source>
        <strain evidence="2 3">DSM 16525</strain>
    </source>
</reference>
<evidence type="ECO:0000313" key="4">
    <source>
        <dbReference type="Proteomes" id="UP000321514"/>
    </source>
</evidence>
<protein>
    <submittedName>
        <fullName evidence="1">Uncharacterized protein</fullName>
    </submittedName>
</protein>
<gene>
    <name evidence="1" type="ORF">MFU01_50610</name>
    <name evidence="2" type="ORF">SAMN05443572_10772</name>
</gene>
<reference evidence="1 4" key="2">
    <citation type="submission" date="2019-07" db="EMBL/GenBank/DDBJ databases">
        <title>Whole genome shotgun sequence of Myxococcus fulvus NBRC 100333.</title>
        <authorList>
            <person name="Hosoyama A."/>
            <person name="Uohara A."/>
            <person name="Ohji S."/>
            <person name="Ichikawa N."/>
        </authorList>
    </citation>
    <scope>NUCLEOTIDE SEQUENCE [LARGE SCALE GENOMIC DNA]</scope>
    <source>
        <strain evidence="1 4">NBRC 100333</strain>
    </source>
</reference>
<dbReference type="EMBL" id="FOIB01000007">
    <property type="protein sequence ID" value="SEU25267.1"/>
    <property type="molecule type" value="Genomic_DNA"/>
</dbReference>
<comment type="caution">
    <text evidence="1">The sequence shown here is derived from an EMBL/GenBank/DDBJ whole genome shotgun (WGS) entry which is preliminary data.</text>
</comment>
<evidence type="ECO:0000313" key="3">
    <source>
        <dbReference type="Proteomes" id="UP000183760"/>
    </source>
</evidence>
<dbReference type="AlphaFoldDB" id="A0A511T785"/>
<evidence type="ECO:0000313" key="1">
    <source>
        <dbReference type="EMBL" id="GEN10024.1"/>
    </source>
</evidence>
<keyword evidence="3" id="KW-1185">Reference proteome</keyword>
<dbReference type="EMBL" id="BJXR01000036">
    <property type="protein sequence ID" value="GEN10024.1"/>
    <property type="molecule type" value="Genomic_DNA"/>
</dbReference>
<dbReference type="Proteomes" id="UP000183760">
    <property type="component" value="Unassembled WGS sequence"/>
</dbReference>
<evidence type="ECO:0000313" key="2">
    <source>
        <dbReference type="EMBL" id="SEU25267.1"/>
    </source>
</evidence>
<accession>A0A511T785</accession>
<dbReference type="Proteomes" id="UP000321514">
    <property type="component" value="Unassembled WGS sequence"/>
</dbReference>
<proteinExistence type="predicted"/>
<organism evidence="1 4">
    <name type="scientific">Myxococcus fulvus</name>
    <dbReference type="NCBI Taxonomy" id="33"/>
    <lineage>
        <taxon>Bacteria</taxon>
        <taxon>Pseudomonadati</taxon>
        <taxon>Myxococcota</taxon>
        <taxon>Myxococcia</taxon>
        <taxon>Myxococcales</taxon>
        <taxon>Cystobacterineae</taxon>
        <taxon>Myxococcaceae</taxon>
        <taxon>Myxococcus</taxon>
    </lineage>
</organism>